<evidence type="ECO:0000313" key="14">
    <source>
        <dbReference type="EMBL" id="RIA56800.1"/>
    </source>
</evidence>
<keyword evidence="15" id="KW-1185">Reference proteome</keyword>
<reference evidence="14 15" key="1">
    <citation type="submission" date="2018-08" db="EMBL/GenBank/DDBJ databases">
        <title>Genomic Encyclopedia of Archaeal and Bacterial Type Strains, Phase II (KMG-II): from individual species to whole genera.</title>
        <authorList>
            <person name="Goeker M."/>
        </authorList>
    </citation>
    <scope>NUCLEOTIDE SEQUENCE [LARGE SCALE GENOMIC DNA]</scope>
    <source>
        <strain evidence="14 15">DSM 5002</strain>
    </source>
</reference>
<evidence type="ECO:0000256" key="2">
    <source>
        <dbReference type="ARBA" id="ARBA00004141"/>
    </source>
</evidence>
<organism evidence="14 15">
    <name type="scientific">Dichotomicrobium thermohalophilum</name>
    <dbReference type="NCBI Taxonomy" id="933063"/>
    <lineage>
        <taxon>Bacteria</taxon>
        <taxon>Pseudomonadati</taxon>
        <taxon>Pseudomonadota</taxon>
        <taxon>Alphaproteobacteria</taxon>
        <taxon>Hyphomicrobiales</taxon>
        <taxon>Hyphomicrobiaceae</taxon>
        <taxon>Dichotomicrobium</taxon>
    </lineage>
</organism>
<protein>
    <recommendedName>
        <fullName evidence="4">Succinate dehydrogenase cytochrome b556 subunit</fullName>
    </recommendedName>
</protein>
<comment type="function">
    <text evidence="1">Membrane-anchoring subunit of succinate dehydrogenase (SDH).</text>
</comment>
<dbReference type="NCBIfam" id="TIGR02970">
    <property type="entry name" value="succ_dehyd_cytB"/>
    <property type="match status" value="1"/>
</dbReference>
<evidence type="ECO:0000256" key="9">
    <source>
        <dbReference type="ARBA" id="ARBA00023004"/>
    </source>
</evidence>
<dbReference type="OrthoDB" id="9799441at2"/>
<accession>A0A397Q5N8</accession>
<evidence type="ECO:0000256" key="6">
    <source>
        <dbReference type="ARBA" id="ARBA00022692"/>
    </source>
</evidence>
<comment type="subcellular location">
    <subcellularLocation>
        <location evidence="2">Membrane</location>
        <topology evidence="2">Multi-pass membrane protein</topology>
    </subcellularLocation>
</comment>
<proteinExistence type="inferred from homology"/>
<dbReference type="EMBL" id="QXDF01000001">
    <property type="protein sequence ID" value="RIA56800.1"/>
    <property type="molecule type" value="Genomic_DNA"/>
</dbReference>
<dbReference type="SUPFAM" id="SSF81343">
    <property type="entry name" value="Fumarate reductase respiratory complex transmembrane subunits"/>
    <property type="match status" value="1"/>
</dbReference>
<dbReference type="PANTHER" id="PTHR10978">
    <property type="entry name" value="SUCCINATE DEHYDROGENASE CYTOCHROME B560 SUBUNIT"/>
    <property type="match status" value="1"/>
</dbReference>
<evidence type="ECO:0000256" key="8">
    <source>
        <dbReference type="ARBA" id="ARBA00022989"/>
    </source>
</evidence>
<feature type="transmembrane region" description="Helical" evidence="13">
    <location>
        <begin position="68"/>
        <end position="88"/>
    </location>
</feature>
<comment type="similarity">
    <text evidence="3">Belongs to the cytochrome b560 family.</text>
</comment>
<dbReference type="InterPro" id="IPR014314">
    <property type="entry name" value="Succ_DH_cytb556"/>
</dbReference>
<dbReference type="PANTHER" id="PTHR10978:SF5">
    <property type="entry name" value="SUCCINATE DEHYDROGENASE CYTOCHROME B560 SUBUNIT, MITOCHONDRIAL"/>
    <property type="match status" value="1"/>
</dbReference>
<keyword evidence="8 13" id="KW-1133">Transmembrane helix</keyword>
<evidence type="ECO:0000256" key="13">
    <source>
        <dbReference type="SAM" id="Phobius"/>
    </source>
</evidence>
<dbReference type="CDD" id="cd03499">
    <property type="entry name" value="SQR_TypeC_SdhC"/>
    <property type="match status" value="1"/>
</dbReference>
<evidence type="ECO:0000256" key="10">
    <source>
        <dbReference type="ARBA" id="ARBA00023136"/>
    </source>
</evidence>
<keyword evidence="5 12" id="KW-0349">Heme</keyword>
<dbReference type="InterPro" id="IPR000701">
    <property type="entry name" value="SuccDH_FuR_B_TM-su"/>
</dbReference>
<sequence>MSEHAHERPLSPHLQIYRPVISMVMSIFHRITGTTLYLGMIVLAWWLIAAASGPDYYAVAMDWIGSVLGYIILLGLSWSVFHHALGGLRHFLWDTGRGFEIPTVLRLSWATLFGSLTLTVLFWAALLMTMGVI</sequence>
<dbReference type="GO" id="GO:0006099">
    <property type="term" value="P:tricarboxylic acid cycle"/>
    <property type="evidence" value="ECO:0007669"/>
    <property type="project" value="InterPro"/>
</dbReference>
<dbReference type="Proteomes" id="UP000266273">
    <property type="component" value="Unassembled WGS sequence"/>
</dbReference>
<keyword evidence="10 13" id="KW-0472">Membrane</keyword>
<comment type="subunit">
    <text evidence="11">Part of an enzyme complex containing four subunits: a flavoprotein, an iron-sulfur protein, plus two membrane-anchoring proteins, SdhC and SdhD. The complex can form homotrimers.</text>
</comment>
<comment type="caution">
    <text evidence="14">The sequence shown here is derived from an EMBL/GenBank/DDBJ whole genome shotgun (WGS) entry which is preliminary data.</text>
</comment>
<dbReference type="PIRSF" id="PIRSF000178">
    <property type="entry name" value="SDH_cyt_b560"/>
    <property type="match status" value="1"/>
</dbReference>
<dbReference type="InterPro" id="IPR018495">
    <property type="entry name" value="Succ_DH_cyt_bsu_CS"/>
</dbReference>
<dbReference type="RefSeq" id="WP_119061563.1">
    <property type="nucleotide sequence ID" value="NZ_QXDF01000001.1"/>
</dbReference>
<dbReference type="Gene3D" id="1.20.1300.10">
    <property type="entry name" value="Fumarate reductase/succinate dehydrogenase, transmembrane subunit"/>
    <property type="match status" value="1"/>
</dbReference>
<evidence type="ECO:0000256" key="7">
    <source>
        <dbReference type="ARBA" id="ARBA00022723"/>
    </source>
</evidence>
<evidence type="ECO:0000256" key="3">
    <source>
        <dbReference type="ARBA" id="ARBA00007244"/>
    </source>
</evidence>
<keyword evidence="6 13" id="KW-0812">Transmembrane</keyword>
<name>A0A397Q5N8_9HYPH</name>
<feature type="binding site" description="axial binding residue" evidence="12">
    <location>
        <position position="83"/>
    </location>
    <ligand>
        <name>heme</name>
        <dbReference type="ChEBI" id="CHEBI:30413"/>
        <note>ligand shared with second transmembrane subunit</note>
    </ligand>
    <ligandPart>
        <name>Fe</name>
        <dbReference type="ChEBI" id="CHEBI:18248"/>
    </ligandPart>
</feature>
<keyword evidence="9 12" id="KW-0408">Iron</keyword>
<dbReference type="GO" id="GO:0046872">
    <property type="term" value="F:metal ion binding"/>
    <property type="evidence" value="ECO:0007669"/>
    <property type="project" value="UniProtKB-KW"/>
</dbReference>
<evidence type="ECO:0000313" key="15">
    <source>
        <dbReference type="Proteomes" id="UP000266273"/>
    </source>
</evidence>
<evidence type="ECO:0000256" key="5">
    <source>
        <dbReference type="ARBA" id="ARBA00022617"/>
    </source>
</evidence>
<evidence type="ECO:0000256" key="12">
    <source>
        <dbReference type="PIRSR" id="PIRSR000178-1"/>
    </source>
</evidence>
<dbReference type="PROSITE" id="PS01001">
    <property type="entry name" value="SDH_CYT_2"/>
    <property type="match status" value="1"/>
</dbReference>
<gene>
    <name evidence="14" type="ORF">BXY53_1910</name>
</gene>
<feature type="transmembrane region" description="Helical" evidence="13">
    <location>
        <begin position="109"/>
        <end position="132"/>
    </location>
</feature>
<dbReference type="Pfam" id="PF01127">
    <property type="entry name" value="Sdh_cyt"/>
    <property type="match status" value="1"/>
</dbReference>
<dbReference type="AlphaFoldDB" id="A0A397Q5N8"/>
<dbReference type="GO" id="GO:0016020">
    <property type="term" value="C:membrane"/>
    <property type="evidence" value="ECO:0007669"/>
    <property type="project" value="UniProtKB-SubCell"/>
</dbReference>
<evidence type="ECO:0000256" key="11">
    <source>
        <dbReference type="ARBA" id="ARBA00025912"/>
    </source>
</evidence>
<keyword evidence="7 12" id="KW-0479">Metal-binding</keyword>
<dbReference type="InterPro" id="IPR034804">
    <property type="entry name" value="SQR/QFR_C/D"/>
</dbReference>
<evidence type="ECO:0000256" key="4">
    <source>
        <dbReference type="ARBA" id="ARBA00020076"/>
    </source>
</evidence>
<dbReference type="GO" id="GO:0009055">
    <property type="term" value="F:electron transfer activity"/>
    <property type="evidence" value="ECO:0007669"/>
    <property type="project" value="InterPro"/>
</dbReference>
<comment type="cofactor">
    <cofactor evidence="12">
        <name>heme</name>
        <dbReference type="ChEBI" id="CHEBI:30413"/>
    </cofactor>
    <text evidence="12">The heme is bound between the two transmembrane subunits.</text>
</comment>
<feature type="transmembrane region" description="Helical" evidence="13">
    <location>
        <begin position="27"/>
        <end position="48"/>
    </location>
</feature>
<evidence type="ECO:0000256" key="1">
    <source>
        <dbReference type="ARBA" id="ARBA00004050"/>
    </source>
</evidence>
<dbReference type="PROSITE" id="PS01000">
    <property type="entry name" value="SDH_CYT_1"/>
    <property type="match status" value="1"/>
</dbReference>